<evidence type="ECO:0000259" key="2">
    <source>
        <dbReference type="Pfam" id="PF02470"/>
    </source>
</evidence>
<feature type="domain" description="Mce/MlaD" evidence="2">
    <location>
        <begin position="41"/>
        <end position="114"/>
    </location>
</feature>
<dbReference type="GO" id="GO:0005543">
    <property type="term" value="F:phospholipid binding"/>
    <property type="evidence" value="ECO:0007669"/>
    <property type="project" value="TreeGrafter"/>
</dbReference>
<dbReference type="InterPro" id="IPR052336">
    <property type="entry name" value="MlaD_Phospholipid_Transporter"/>
</dbReference>
<evidence type="ECO:0000313" key="3">
    <source>
        <dbReference type="EMBL" id="EID73043.1"/>
    </source>
</evidence>
<organism evidence="3 4">
    <name type="scientific">Imtechella halotolerans K1</name>
    <dbReference type="NCBI Taxonomy" id="946077"/>
    <lineage>
        <taxon>Bacteria</taxon>
        <taxon>Pseudomonadati</taxon>
        <taxon>Bacteroidota</taxon>
        <taxon>Flavobacteriia</taxon>
        <taxon>Flavobacteriales</taxon>
        <taxon>Flavobacteriaceae</taxon>
        <taxon>Imtechella</taxon>
    </lineage>
</organism>
<dbReference type="OrthoDB" id="9769132at2"/>
<dbReference type="Pfam" id="PF02470">
    <property type="entry name" value="MlaD"/>
    <property type="match status" value="1"/>
</dbReference>
<evidence type="ECO:0000256" key="1">
    <source>
        <dbReference type="SAM" id="Phobius"/>
    </source>
</evidence>
<sequence length="318" mass="34497">MNRLKISREIKTAFIVFGGIILFLLGFTYLKSSAVFESSRKFYAVYSHSGGLEPATPVTVNGFQVGKVTNVQIINETAKILVTFTVDKGFEFSKNSKAELYSSLLGSTGLQIVPTFDNGPMAQPGDTIPSATQKSTVETITSKIEPLEAKLSKTLISADSVLVGVAAVLDQQGRENLKSSLEHLNATMASLRTASQSLNSLMNTNKAEMDASLKNVHTITANFAKMSDSLAEANLGQTVNDIQNTVAGLNKVLASIENGEGSVGKLLKDEQLYQNLSGASLQLEQLLEDMKLNPKRYVHFSLFGRKQVKYESSETNEN</sequence>
<comment type="caution">
    <text evidence="3">The sequence shown here is derived from an EMBL/GenBank/DDBJ whole genome shotgun (WGS) entry which is preliminary data.</text>
</comment>
<feature type="transmembrane region" description="Helical" evidence="1">
    <location>
        <begin position="12"/>
        <end position="30"/>
    </location>
</feature>
<keyword evidence="1" id="KW-0472">Membrane</keyword>
<keyword evidence="1" id="KW-1133">Transmembrane helix</keyword>
<proteinExistence type="predicted"/>
<dbReference type="PANTHER" id="PTHR33371:SF4">
    <property type="entry name" value="INTERMEMBRANE PHOSPHOLIPID TRANSPORT SYSTEM BINDING PROTEIN MLAD"/>
    <property type="match status" value="1"/>
</dbReference>
<dbReference type="Proteomes" id="UP000005938">
    <property type="component" value="Unassembled WGS sequence"/>
</dbReference>
<protein>
    <submittedName>
        <fullName evidence="3">ABC transporter periplasmic</fullName>
    </submittedName>
</protein>
<dbReference type="PANTHER" id="PTHR33371">
    <property type="entry name" value="INTERMEMBRANE PHOSPHOLIPID TRANSPORT SYSTEM BINDING PROTEIN MLAD-RELATED"/>
    <property type="match status" value="1"/>
</dbReference>
<keyword evidence="1" id="KW-0812">Transmembrane</keyword>
<keyword evidence="4" id="KW-1185">Reference proteome</keyword>
<dbReference type="InterPro" id="IPR003399">
    <property type="entry name" value="Mce/MlaD"/>
</dbReference>
<accession>I0W9H7</accession>
<dbReference type="EMBL" id="AJJU01000023">
    <property type="protein sequence ID" value="EID73043.1"/>
    <property type="molecule type" value="Genomic_DNA"/>
</dbReference>
<dbReference type="AlphaFoldDB" id="I0W9H7"/>
<dbReference type="PATRIC" id="fig|946077.3.peg.2194"/>
<dbReference type="STRING" id="946077.W5A_10869"/>
<dbReference type="GO" id="GO:0005548">
    <property type="term" value="F:phospholipid transporter activity"/>
    <property type="evidence" value="ECO:0007669"/>
    <property type="project" value="TreeGrafter"/>
</dbReference>
<reference evidence="3 4" key="1">
    <citation type="journal article" date="2012" name="J. Bacteriol.">
        <title>Genome Sequence of the Halotolerant Bacterium Imtechella halotolerans K1T.</title>
        <authorList>
            <person name="Kumar S."/>
            <person name="Vikram S."/>
            <person name="Subramanian S."/>
            <person name="Raghava G.P."/>
            <person name="Pinnaka A.K."/>
        </authorList>
    </citation>
    <scope>NUCLEOTIDE SEQUENCE [LARGE SCALE GENOMIC DNA]</scope>
    <source>
        <strain evidence="3 4">K1</strain>
    </source>
</reference>
<dbReference type="eggNOG" id="COG1463">
    <property type="taxonomic scope" value="Bacteria"/>
</dbReference>
<dbReference type="RefSeq" id="WP_008240462.1">
    <property type="nucleotide sequence ID" value="NZ_AJJU01000023.1"/>
</dbReference>
<evidence type="ECO:0000313" key="4">
    <source>
        <dbReference type="Proteomes" id="UP000005938"/>
    </source>
</evidence>
<gene>
    <name evidence="3" type="ORF">W5A_10869</name>
</gene>
<name>I0W9H7_9FLAO</name>